<sequence>MVLDKIRKISRNIKDNKDRKTLGNKNFTIFASNCIGGVIYHNLGHKFLSPTINLWIKPNDYIKMLENPHKYFVSDKMIEVKNSGLPYPVGSINGVKIYGQHYDSFKQLKDKWDQRSKRINWDNIYVFFIERDGAPKSNLLDFDKLPYNKVVFTKKNYSDVKSSLVIPKSYDNEHNEVNNLCDNLNRFTGLKYIDKFDYVNFFNNNEIKLNK</sequence>
<organism evidence="1">
    <name type="scientific">Lactococcus lactis subsp. lactis bv. diacetylactis</name>
    <dbReference type="NCBI Taxonomy" id="44688"/>
    <lineage>
        <taxon>Bacteria</taxon>
        <taxon>Bacillati</taxon>
        <taxon>Bacillota</taxon>
        <taxon>Bacilli</taxon>
        <taxon>Lactobacillales</taxon>
        <taxon>Streptococcaceae</taxon>
        <taxon>Lactococcus</taxon>
    </lineage>
</organism>
<proteinExistence type="predicted"/>
<keyword evidence="1" id="KW-0614">Plasmid</keyword>
<protein>
    <submittedName>
        <fullName evidence="1">DUF1919 domain-containing protein</fullName>
    </submittedName>
</protein>
<dbReference type="EMBL" id="MG813925">
    <property type="protein sequence ID" value="AVR65359.1"/>
    <property type="molecule type" value="Genomic_DNA"/>
</dbReference>
<evidence type="ECO:0000313" key="1">
    <source>
        <dbReference type="EMBL" id="AVR65359.1"/>
    </source>
</evidence>
<name>A0A2R4AKU6_LACLL</name>
<gene>
    <name evidence="1" type="ORF">pLd11_7</name>
</gene>
<reference evidence="1" key="1">
    <citation type="submission" date="2018-01" db="EMBL/GenBank/DDBJ databases">
        <title>Large plasmidome of dairy Lactococcus lactis subsp. lactis biovar diacetylactis FM03P encodes technological functions and appears highly unstable.</title>
        <authorList>
            <person name="van Mastrigt O."/>
            <person name="Abee T."/>
            <person name="Smid E.J."/>
        </authorList>
    </citation>
    <scope>NUCLEOTIDE SEQUENCE</scope>
    <source>
        <strain evidence="1">FM03P</strain>
        <plasmid evidence="1">pLd11</plasmid>
    </source>
</reference>
<accession>A0A2R4AKU6</accession>
<dbReference type="InterPro" id="IPR037226">
    <property type="entry name" value="CAC2185-like_sf"/>
</dbReference>
<dbReference type="SUPFAM" id="SSF142795">
    <property type="entry name" value="CAC2185-like"/>
    <property type="match status" value="1"/>
</dbReference>
<dbReference type="Pfam" id="PF08942">
    <property type="entry name" value="DUF1919"/>
    <property type="match status" value="1"/>
</dbReference>
<dbReference type="RefSeq" id="WP_011669064.1">
    <property type="nucleotide sequence ID" value="NZ_MG813925.1"/>
</dbReference>
<dbReference type="AlphaFoldDB" id="A0A2R4AKU6"/>
<geneLocation type="plasmid" evidence="1">
    <name>pLd11</name>
</geneLocation>
<dbReference type="InterPro" id="IPR015037">
    <property type="entry name" value="DUF1919"/>
</dbReference>